<dbReference type="OrthoDB" id="4144896at2"/>
<gene>
    <name evidence="2" type="ORF">C3B54_11122</name>
</gene>
<keyword evidence="3" id="KW-1185">Reference proteome</keyword>
<sequence>MKRLRTLRTRFTRTLNLAQHKLRALFRGHPATHVIVTGSDLPSLHYLVEEIRRVAPALNLPEDPTTASAFQDDFRPVVWSWHPDDSTRAKELVSDVGRYRRIVLIATSADPRDSVCASDPRLPHQFVDSFDYRFRFGADGRKSFTGPGVLARIAGLDQWAEQHQANLLTMTRSELESDPGSVIESLVNVLGEKNRYPHAALTALTEHMISMPPTAAWTGKDSTTRRVVQQIALSPELEARAVEMGYPQAENLLPPQSRRVEPTSGTVIAFHTPDEVYRAEAARLKSTLDRLGLEYHFFEVEPEKNWVRTTLLKPLWMSQARESLDGPLLYIDVDAFVHEDPWPYLNHYDGDLAAVYNNGILNSATIWINDTPGAAEILKRWVEKSDLRRDGDSGELQQTGEDSDQTVLRDIVDQAEMNGDSGFVFQRLPDNLAYIFDSTKTEWLVGPVLIEQLQASRESTRNEKRLARRRERLRELEMSVGEGTRSESPEKASTEEG</sequence>
<keyword evidence="2" id="KW-0808">Transferase</keyword>
<evidence type="ECO:0000313" key="3">
    <source>
        <dbReference type="Proteomes" id="UP000243077"/>
    </source>
</evidence>
<evidence type="ECO:0000256" key="1">
    <source>
        <dbReference type="SAM" id="MobiDB-lite"/>
    </source>
</evidence>
<dbReference type="RefSeq" id="WP_104912784.1">
    <property type="nucleotide sequence ID" value="NZ_CP026923.1"/>
</dbReference>
<proteinExistence type="predicted"/>
<name>A0A2L2BNB8_9MICO</name>
<evidence type="ECO:0000313" key="2">
    <source>
        <dbReference type="EMBL" id="AVG23128.1"/>
    </source>
</evidence>
<accession>A0A2L2BNB8</accession>
<dbReference type="KEGG" id="psai:C3B54_11122"/>
<dbReference type="EMBL" id="CP026923">
    <property type="protein sequence ID" value="AVG23128.1"/>
    <property type="molecule type" value="Genomic_DNA"/>
</dbReference>
<dbReference type="GO" id="GO:0016740">
    <property type="term" value="F:transferase activity"/>
    <property type="evidence" value="ECO:0007669"/>
    <property type="project" value="UniProtKB-KW"/>
</dbReference>
<dbReference type="AlphaFoldDB" id="A0A2L2BNB8"/>
<feature type="compositionally biased region" description="Basic and acidic residues" evidence="1">
    <location>
        <begin position="484"/>
        <end position="497"/>
    </location>
</feature>
<reference evidence="2 3" key="1">
    <citation type="submission" date="2018-02" db="EMBL/GenBank/DDBJ databases">
        <title>Complete genome of the streamlined marine actinobacterium Pontimonas salivibrio CL-TW6 adapted to coastal planktonic lifestype.</title>
        <authorList>
            <person name="Cho B.C."/>
            <person name="Hardies S.C."/>
            <person name="Jang G.I."/>
            <person name="Hwang C.Y."/>
        </authorList>
    </citation>
    <scope>NUCLEOTIDE SEQUENCE [LARGE SCALE GENOMIC DNA]</scope>
    <source>
        <strain evidence="2 3">CL-TW6</strain>
    </source>
</reference>
<protein>
    <submittedName>
        <fullName evidence="2">Sulfotransferase / nucleotide-diphospho-sugar transferase</fullName>
    </submittedName>
</protein>
<organism evidence="2 3">
    <name type="scientific">Pontimonas salivibrio</name>
    <dbReference type="NCBI Taxonomy" id="1159327"/>
    <lineage>
        <taxon>Bacteria</taxon>
        <taxon>Bacillati</taxon>
        <taxon>Actinomycetota</taxon>
        <taxon>Actinomycetes</taxon>
        <taxon>Micrococcales</taxon>
        <taxon>Microbacteriaceae</taxon>
        <taxon>Pontimonas</taxon>
    </lineage>
</organism>
<feature type="region of interest" description="Disordered" evidence="1">
    <location>
        <begin position="461"/>
        <end position="497"/>
    </location>
</feature>
<dbReference type="Proteomes" id="UP000243077">
    <property type="component" value="Chromosome"/>
</dbReference>